<accession>A0ABX9KIC6</accession>
<sequence>MKGGARDGAGRPKKSDEEKAEYTIKSIKFKKCEKYILEYIESCEGKNFSDKLKKIILEKIEKK</sequence>
<name>A0ABX9KIC6_9FUSO</name>
<proteinExistence type="predicted"/>
<dbReference type="Proteomes" id="UP000263486">
    <property type="component" value="Unassembled WGS sequence"/>
</dbReference>
<gene>
    <name evidence="2" type="ORF">DYH56_05740</name>
</gene>
<feature type="region of interest" description="Disordered" evidence="1">
    <location>
        <begin position="1"/>
        <end position="20"/>
    </location>
</feature>
<dbReference type="RefSeq" id="WP_114641911.1">
    <property type="nucleotide sequence ID" value="NZ_JAACIO010000006.1"/>
</dbReference>
<evidence type="ECO:0008006" key="4">
    <source>
        <dbReference type="Google" id="ProtNLM"/>
    </source>
</evidence>
<organism evidence="2 3">
    <name type="scientific">Psychrilyobacter piezotolerans</name>
    <dbReference type="NCBI Taxonomy" id="2293438"/>
    <lineage>
        <taxon>Bacteria</taxon>
        <taxon>Fusobacteriati</taxon>
        <taxon>Fusobacteriota</taxon>
        <taxon>Fusobacteriia</taxon>
        <taxon>Fusobacteriales</taxon>
        <taxon>Fusobacteriaceae</taxon>
        <taxon>Psychrilyobacter</taxon>
    </lineage>
</organism>
<dbReference type="EMBL" id="QUAJ01000007">
    <property type="protein sequence ID" value="REI41915.1"/>
    <property type="molecule type" value="Genomic_DNA"/>
</dbReference>
<keyword evidence="3" id="KW-1185">Reference proteome</keyword>
<reference evidence="2 3" key="1">
    <citation type="submission" date="2018-08" db="EMBL/GenBank/DDBJ databases">
        <title>Draft genome sequence of Psychrilyobacter sp. strain SD5 isolated from Black Sea water.</title>
        <authorList>
            <person name="Yadav S."/>
            <person name="Villanueva L."/>
            <person name="Damste J.S.S."/>
        </authorList>
    </citation>
    <scope>NUCLEOTIDE SEQUENCE [LARGE SCALE GENOMIC DNA]</scope>
    <source>
        <strain evidence="2 3">SD5</strain>
    </source>
</reference>
<evidence type="ECO:0000256" key="1">
    <source>
        <dbReference type="SAM" id="MobiDB-lite"/>
    </source>
</evidence>
<evidence type="ECO:0000313" key="3">
    <source>
        <dbReference type="Proteomes" id="UP000263486"/>
    </source>
</evidence>
<evidence type="ECO:0000313" key="2">
    <source>
        <dbReference type="EMBL" id="REI41915.1"/>
    </source>
</evidence>
<comment type="caution">
    <text evidence="2">The sequence shown here is derived from an EMBL/GenBank/DDBJ whole genome shotgun (WGS) entry which is preliminary data.</text>
</comment>
<protein>
    <recommendedName>
        <fullName evidence="4">CopG family transcriptional regulator</fullName>
    </recommendedName>
</protein>